<evidence type="ECO:0000259" key="1">
    <source>
        <dbReference type="Pfam" id="PF13456"/>
    </source>
</evidence>
<dbReference type="GO" id="GO:0004523">
    <property type="term" value="F:RNA-DNA hybrid ribonuclease activity"/>
    <property type="evidence" value="ECO:0007669"/>
    <property type="project" value="InterPro"/>
</dbReference>
<proteinExistence type="predicted"/>
<organism evidence="2 3">
    <name type="scientific">Arachis hypogaea</name>
    <name type="common">Peanut</name>
    <dbReference type="NCBI Taxonomy" id="3818"/>
    <lineage>
        <taxon>Eukaryota</taxon>
        <taxon>Viridiplantae</taxon>
        <taxon>Streptophyta</taxon>
        <taxon>Embryophyta</taxon>
        <taxon>Tracheophyta</taxon>
        <taxon>Spermatophyta</taxon>
        <taxon>Magnoliopsida</taxon>
        <taxon>eudicotyledons</taxon>
        <taxon>Gunneridae</taxon>
        <taxon>Pentapetalae</taxon>
        <taxon>rosids</taxon>
        <taxon>fabids</taxon>
        <taxon>Fabales</taxon>
        <taxon>Fabaceae</taxon>
        <taxon>Papilionoideae</taxon>
        <taxon>50 kb inversion clade</taxon>
        <taxon>dalbergioids sensu lato</taxon>
        <taxon>Dalbergieae</taxon>
        <taxon>Pterocarpus clade</taxon>
        <taxon>Arachis</taxon>
    </lineage>
</organism>
<evidence type="ECO:0000313" key="3">
    <source>
        <dbReference type="Proteomes" id="UP000289738"/>
    </source>
</evidence>
<dbReference type="PANTHER" id="PTHR47723">
    <property type="entry name" value="OS05G0353850 PROTEIN"/>
    <property type="match status" value="1"/>
</dbReference>
<comment type="caution">
    <text evidence="2">The sequence shown here is derived from an EMBL/GenBank/DDBJ whole genome shotgun (WGS) entry which is preliminary data.</text>
</comment>
<evidence type="ECO:0000313" key="2">
    <source>
        <dbReference type="EMBL" id="RYR74241.1"/>
    </source>
</evidence>
<dbReference type="AlphaFoldDB" id="A0A445EFR1"/>
<accession>A0A445EFR1</accession>
<dbReference type="PANTHER" id="PTHR47723:SF24">
    <property type="entry name" value="RNASE H TYPE-1 DOMAIN-CONTAINING PROTEIN"/>
    <property type="match status" value="1"/>
</dbReference>
<dbReference type="CDD" id="cd06222">
    <property type="entry name" value="RNase_H_like"/>
    <property type="match status" value="1"/>
</dbReference>
<protein>
    <recommendedName>
        <fullName evidence="1">RNase H type-1 domain-containing protein</fullName>
    </recommendedName>
</protein>
<dbReference type="InterPro" id="IPR002156">
    <property type="entry name" value="RNaseH_domain"/>
</dbReference>
<dbReference type="InterPro" id="IPR053151">
    <property type="entry name" value="RNase_H-like"/>
</dbReference>
<dbReference type="InterPro" id="IPR044730">
    <property type="entry name" value="RNase_H-like_dom_plant"/>
</dbReference>
<dbReference type="EMBL" id="SDMP01000002">
    <property type="protein sequence ID" value="RYR74241.1"/>
    <property type="molecule type" value="Genomic_DNA"/>
</dbReference>
<gene>
    <name evidence="2" type="ORF">Ahy_A02g008887</name>
</gene>
<keyword evidence="3" id="KW-1185">Reference proteome</keyword>
<name>A0A445EFR1_ARAHY</name>
<dbReference type="GO" id="GO:0003676">
    <property type="term" value="F:nucleic acid binding"/>
    <property type="evidence" value="ECO:0007669"/>
    <property type="project" value="InterPro"/>
</dbReference>
<reference evidence="2 3" key="1">
    <citation type="submission" date="2019-01" db="EMBL/GenBank/DDBJ databases">
        <title>Sequencing of cultivated peanut Arachis hypogaea provides insights into genome evolution and oil improvement.</title>
        <authorList>
            <person name="Chen X."/>
        </authorList>
    </citation>
    <scope>NUCLEOTIDE SEQUENCE [LARGE SCALE GENOMIC DNA]</scope>
    <source>
        <strain evidence="3">cv. Fuhuasheng</strain>
        <tissue evidence="2">Leaves</tissue>
    </source>
</reference>
<sequence length="340" mass="39666">MDLEKDLAWKRVIKEKSKVEYQRWFQSKHMDRQLDHWEEQKIYKEIFSTPISIVNKEDYLHWPWNEDGNYSIRTGYYVAKKAKQDMRYGNLSTSEDKKKIWKDKAYHDILPVGSNLYKRKMVWRQSNMLYCYVTGREHHGSAADCQWTPTVETINSIGSWMVKCIRKIRAGGGEDQEKRIKVNRSRINPVRWRPPPETWLKANVNATFRKDNRTSVIVVVIRDSKGRIVLGFLRKIQANSNTVVEAHEIRQALIIVNNLQMGRTLIEFDNTAIGEALAIIQDIQILVENLPEKGMTWTPKNENRLAHVVTKAAKSETLCSRWSSQPPANIQNNISSEVQI</sequence>
<dbReference type="Proteomes" id="UP000289738">
    <property type="component" value="Chromosome A02"/>
</dbReference>
<feature type="domain" description="RNase H type-1" evidence="1">
    <location>
        <begin position="203"/>
        <end position="309"/>
    </location>
</feature>
<dbReference type="STRING" id="3818.A0A445EFR1"/>
<dbReference type="Pfam" id="PF13456">
    <property type="entry name" value="RVT_3"/>
    <property type="match status" value="1"/>
</dbReference>